<keyword evidence="1" id="KW-0964">Secreted</keyword>
<evidence type="ECO:0000313" key="3">
    <source>
        <dbReference type="EMBL" id="ACX50392.1"/>
    </source>
</evidence>
<accession>D0EWD8</accession>
<dbReference type="AlphaFoldDB" id="D0EWD8"/>
<keyword evidence="2" id="KW-0732">Signal</keyword>
<reference evidence="3" key="1">
    <citation type="journal article" date="2010" name="Gen. Comp. Endocrinol.">
        <title>Light chain fibroin and P25 genes of Corcyra cephalonica: Molecular cloning, characterization, tissue-specific expression, synchronous developmental and 20-hydroxyecdysone regulation during the last instar larval development.</title>
        <authorList>
            <person name="Chaitanya R.K."/>
            <person name="Dutta-Gupta A."/>
        </authorList>
    </citation>
    <scope>NUCLEOTIDE SEQUENCE</scope>
</reference>
<comment type="subunit">
    <text evidence="1">Silk fibroin elementary unit consists in a disulfide-linked heavy and light chain and a p25 glycoprotein in molar ratios of 6:6:1. This results in a complex of approximately 2.3 MDa.</text>
</comment>
<organism evidence="3">
    <name type="scientific">Corcyra cephalonica</name>
    <name type="common">Rice moth</name>
    <dbReference type="NCBI Taxonomy" id="139036"/>
    <lineage>
        <taxon>Eukaryota</taxon>
        <taxon>Metazoa</taxon>
        <taxon>Ecdysozoa</taxon>
        <taxon>Arthropoda</taxon>
        <taxon>Hexapoda</taxon>
        <taxon>Insecta</taxon>
        <taxon>Pterygota</taxon>
        <taxon>Neoptera</taxon>
        <taxon>Endopterygota</taxon>
        <taxon>Lepidoptera</taxon>
        <taxon>Glossata</taxon>
        <taxon>Ditrysia</taxon>
        <taxon>Pyraloidea</taxon>
        <taxon>Pyralidae</taxon>
        <taxon>Galleriinae</taxon>
        <taxon>Corcyra</taxon>
    </lineage>
</organism>
<name>D0EWD8_CORCP</name>
<protein>
    <recommendedName>
        <fullName evidence="1">Fibroin light chain</fullName>
        <shortName evidence="1">Fib-L</shortName>
    </recommendedName>
    <alternativeName>
        <fullName evidence="1">L-fibroin</fullName>
    </alternativeName>
</protein>
<dbReference type="GO" id="GO:0005576">
    <property type="term" value="C:extracellular region"/>
    <property type="evidence" value="ECO:0007669"/>
    <property type="project" value="UniProtKB-SubCell"/>
</dbReference>
<feature type="signal peptide" evidence="2">
    <location>
        <begin position="1"/>
        <end position="16"/>
    </location>
</feature>
<comment type="function">
    <text evidence="1">It is likely that the major role of L-chain is to prevent the retention of H-chain in ER by forming the disulfide linkage.</text>
</comment>
<comment type="subcellular location">
    <subcellularLocation>
        <location evidence="1">Secreted</location>
    </subcellularLocation>
</comment>
<evidence type="ECO:0000256" key="1">
    <source>
        <dbReference type="PIRNR" id="PIRNR005765"/>
    </source>
</evidence>
<proteinExistence type="evidence at transcript level"/>
<keyword evidence="1" id="KW-0737">Silk protein</keyword>
<dbReference type="InterPro" id="IPR008660">
    <property type="entry name" value="L-fibroin"/>
</dbReference>
<evidence type="ECO:0000256" key="2">
    <source>
        <dbReference type="SAM" id="SignalP"/>
    </source>
</evidence>
<sequence length="267" mass="27110">MLPFVLVLLVASSALAAPSVSITQDNINNIAPVASNGRAVSSYLTDRAFEIVDGGDTNIYILTIQQILNDLANQPDSLSQNLAVVQTVAALGELATGAPGDSCEAAALVDAYASAVRTGNSGALAAAAGNYINRLLSSVNNIVQLANNPNAVRYTSGPSGSCSNGGRSYQFEAAWDAVLSSANAYQIGLINEEYCAAKRLYSAFNTRSNNVGAAITAATVATQAGIADHLIPSLTSLLSSVASGGNVASAAAQVRTAVSSGATKIRL</sequence>
<dbReference type="Pfam" id="PF05849">
    <property type="entry name" value="L-fibroin"/>
    <property type="match status" value="1"/>
</dbReference>
<feature type="chain" id="PRO_5003007755" description="Fibroin light chain" evidence="2">
    <location>
        <begin position="17"/>
        <end position="267"/>
    </location>
</feature>
<dbReference type="EMBL" id="GQ901975">
    <property type="protein sequence ID" value="ACX50392.1"/>
    <property type="molecule type" value="mRNA"/>
</dbReference>
<dbReference type="PIRSF" id="PIRSF005765">
    <property type="entry name" value="L-fibroin"/>
    <property type="match status" value="1"/>
</dbReference>